<keyword evidence="2" id="KW-0862">Zinc</keyword>
<dbReference type="OrthoDB" id="9803995at2"/>
<dbReference type="PANTHER" id="PTHR30304">
    <property type="entry name" value="D-TAGATOSE-1,6-BISPHOSPHATE ALDOLASE"/>
    <property type="match status" value="1"/>
</dbReference>
<sequence length="289" mass="31074">MTLVTGAELLAVASEHGFAVPALNLSDYNMMIAAFEVCEEVGSPLMVALGPKEGGWIGEDFIPAILARAHRSSVPTALHWDHGNDLDEVIRAIRLGYTSVMIDASLQPFEKNVEVTAEVVRIARAAGVSVEGELGTIGKTEGADEGGTDDILYTEPDEAVTFAERTGVDSLAIAIGTRHGIYPPDLKPELKLDLLDSIDAAVDVPLVLHGGSNNPDEEIRQACTRGINKVNISSDIKGAFYDGLRETLQDRSIRDPRIVVPPAMECARELVRHKIGLFGSADTLQHYGH</sequence>
<feature type="active site" description="Proton donor" evidence="1">
    <location>
        <position position="81"/>
    </location>
</feature>
<feature type="binding site" evidence="2">
    <location>
        <position position="82"/>
    </location>
    <ligand>
        <name>Zn(2+)</name>
        <dbReference type="ChEBI" id="CHEBI:29105"/>
        <label>1</label>
        <note>catalytic</note>
    </ligand>
</feature>
<dbReference type="InterPro" id="IPR000771">
    <property type="entry name" value="FBA_II"/>
</dbReference>
<evidence type="ECO:0000256" key="2">
    <source>
        <dbReference type="PIRSR" id="PIRSR001359-3"/>
    </source>
</evidence>
<evidence type="ECO:0000313" key="4">
    <source>
        <dbReference type="Proteomes" id="UP000280668"/>
    </source>
</evidence>
<dbReference type="SUPFAM" id="SSF51569">
    <property type="entry name" value="Aldolase"/>
    <property type="match status" value="1"/>
</dbReference>
<dbReference type="GO" id="GO:0016832">
    <property type="term" value="F:aldehyde-lyase activity"/>
    <property type="evidence" value="ECO:0007669"/>
    <property type="project" value="InterPro"/>
</dbReference>
<evidence type="ECO:0000256" key="1">
    <source>
        <dbReference type="PIRSR" id="PIRSR001359-1"/>
    </source>
</evidence>
<dbReference type="Gene3D" id="3.20.20.70">
    <property type="entry name" value="Aldolase class I"/>
    <property type="match status" value="1"/>
</dbReference>
<reference evidence="3 4" key="1">
    <citation type="submission" date="2018-11" db="EMBL/GenBank/DDBJ databases">
        <title>Sequencing the genomes of 1000 actinobacteria strains.</title>
        <authorList>
            <person name="Klenk H.-P."/>
        </authorList>
    </citation>
    <scope>NUCLEOTIDE SEQUENCE [LARGE SCALE GENOMIC DNA]</scope>
    <source>
        <strain evidence="3 4">DSM 11294</strain>
    </source>
</reference>
<proteinExistence type="predicted"/>
<evidence type="ECO:0000313" key="3">
    <source>
        <dbReference type="EMBL" id="ROR73150.1"/>
    </source>
</evidence>
<dbReference type="AlphaFoldDB" id="A0A3N2BD17"/>
<feature type="binding site" evidence="2">
    <location>
        <position position="103"/>
    </location>
    <ligand>
        <name>Zn(2+)</name>
        <dbReference type="ChEBI" id="CHEBI:29105"/>
        <label>2</label>
    </ligand>
</feature>
<accession>A0A3N2BD17</accession>
<name>A0A3N2BD17_9MICO</name>
<comment type="cofactor">
    <cofactor evidence="2">
        <name>Zn(2+)</name>
        <dbReference type="ChEBI" id="CHEBI:29105"/>
    </cofactor>
    <text evidence="2">Binds 2 Zn(2+) ions per subunit. One is catalytic and the other provides a structural contribution.</text>
</comment>
<organism evidence="3 4">
    <name type="scientific">Bogoriella caseilytica</name>
    <dbReference type="NCBI Taxonomy" id="56055"/>
    <lineage>
        <taxon>Bacteria</taxon>
        <taxon>Bacillati</taxon>
        <taxon>Actinomycetota</taxon>
        <taxon>Actinomycetes</taxon>
        <taxon>Micrococcales</taxon>
        <taxon>Bogoriellaceae</taxon>
        <taxon>Bogoriella</taxon>
    </lineage>
</organism>
<dbReference type="InterPro" id="IPR050246">
    <property type="entry name" value="Class_II_FBP_aldolase"/>
</dbReference>
<dbReference type="NCBIfam" id="TIGR00167">
    <property type="entry name" value="cbbA"/>
    <property type="match status" value="1"/>
</dbReference>
<feature type="binding site" evidence="2">
    <location>
        <position position="133"/>
    </location>
    <ligand>
        <name>Zn(2+)</name>
        <dbReference type="ChEBI" id="CHEBI:29105"/>
        <label>2</label>
    </ligand>
</feature>
<feature type="binding site" evidence="2">
    <location>
        <position position="209"/>
    </location>
    <ligand>
        <name>Zn(2+)</name>
        <dbReference type="ChEBI" id="CHEBI:29105"/>
        <label>1</label>
        <note>catalytic</note>
    </ligand>
</feature>
<dbReference type="RefSeq" id="WP_123303608.1">
    <property type="nucleotide sequence ID" value="NZ_RKHK01000001.1"/>
</dbReference>
<dbReference type="PANTHER" id="PTHR30304:SF0">
    <property type="entry name" value="D-TAGATOSE-1,6-BISPHOSPHATE ALDOLASE SUBUNIT GATY-RELATED"/>
    <property type="match status" value="1"/>
</dbReference>
<feature type="binding site" evidence="2">
    <location>
        <position position="179"/>
    </location>
    <ligand>
        <name>Zn(2+)</name>
        <dbReference type="ChEBI" id="CHEBI:29105"/>
        <label>1</label>
        <note>catalytic</note>
    </ligand>
</feature>
<dbReference type="GO" id="GO:0005975">
    <property type="term" value="P:carbohydrate metabolic process"/>
    <property type="evidence" value="ECO:0007669"/>
    <property type="project" value="InterPro"/>
</dbReference>
<dbReference type="Proteomes" id="UP000280668">
    <property type="component" value="Unassembled WGS sequence"/>
</dbReference>
<keyword evidence="2" id="KW-0479">Metal-binding</keyword>
<dbReference type="PIRSF" id="PIRSF001359">
    <property type="entry name" value="F_bP_aldolase_II"/>
    <property type="match status" value="1"/>
</dbReference>
<keyword evidence="4" id="KW-1185">Reference proteome</keyword>
<comment type="caution">
    <text evidence="3">The sequence shown here is derived from an EMBL/GenBank/DDBJ whole genome shotgun (WGS) entry which is preliminary data.</text>
</comment>
<dbReference type="CDD" id="cd00947">
    <property type="entry name" value="TBP_aldolase_IIB"/>
    <property type="match status" value="1"/>
</dbReference>
<dbReference type="EMBL" id="RKHK01000001">
    <property type="protein sequence ID" value="ROR73150.1"/>
    <property type="molecule type" value="Genomic_DNA"/>
</dbReference>
<dbReference type="InterPro" id="IPR013785">
    <property type="entry name" value="Aldolase_TIM"/>
</dbReference>
<gene>
    <name evidence="3" type="ORF">EDD31_1516</name>
</gene>
<dbReference type="GO" id="GO:0008270">
    <property type="term" value="F:zinc ion binding"/>
    <property type="evidence" value="ECO:0007669"/>
    <property type="project" value="InterPro"/>
</dbReference>
<dbReference type="Pfam" id="PF01116">
    <property type="entry name" value="F_bP_aldolase"/>
    <property type="match status" value="1"/>
</dbReference>
<protein>
    <submittedName>
        <fullName evidence="3">Fructose-bisphosphate aldolase class II</fullName>
    </submittedName>
</protein>